<protein>
    <submittedName>
        <fullName evidence="1">SDR family oxidoreductase</fullName>
    </submittedName>
</protein>
<dbReference type="KEGG" id="scib:HUG20_03195"/>
<sequence length="57" mass="6173">MGRIHPVDRTGSPEEVAALVAFLVADEDGFVTGKIYTVDSGRTSKLSLPWGYQLFSS</sequence>
<organism evidence="1 2">
    <name type="scientific">Salicibibacter cibi</name>
    <dbReference type="NCBI Taxonomy" id="2743001"/>
    <lineage>
        <taxon>Bacteria</taxon>
        <taxon>Bacillati</taxon>
        <taxon>Bacillota</taxon>
        <taxon>Bacilli</taxon>
        <taxon>Bacillales</taxon>
        <taxon>Bacillaceae</taxon>
        <taxon>Salicibibacter</taxon>
    </lineage>
</organism>
<accession>A0A7T6ZEX7</accession>
<dbReference type="Proteomes" id="UP000595349">
    <property type="component" value="Chromosome"/>
</dbReference>
<proteinExistence type="predicted"/>
<dbReference type="SUPFAM" id="SSF51735">
    <property type="entry name" value="NAD(P)-binding Rossmann-fold domains"/>
    <property type="match status" value="1"/>
</dbReference>
<evidence type="ECO:0000313" key="1">
    <source>
        <dbReference type="EMBL" id="QQK81836.1"/>
    </source>
</evidence>
<name>A0A7T6ZEX7_9BACI</name>
<dbReference type="EMBL" id="CP054706">
    <property type="protein sequence ID" value="QQK81836.1"/>
    <property type="molecule type" value="Genomic_DNA"/>
</dbReference>
<reference evidence="1 2" key="1">
    <citation type="submission" date="2020-06" db="EMBL/GenBank/DDBJ databases">
        <title>Genomic analysis of Salicibibacter sp. NKC21-4.</title>
        <authorList>
            <person name="Oh Y.J."/>
        </authorList>
    </citation>
    <scope>NUCLEOTIDE SEQUENCE [LARGE SCALE GENOMIC DNA]</scope>
    <source>
        <strain evidence="1 2">NKC21-4</strain>
    </source>
</reference>
<dbReference type="Gene3D" id="3.40.50.720">
    <property type="entry name" value="NAD(P)-binding Rossmann-like Domain"/>
    <property type="match status" value="1"/>
</dbReference>
<dbReference type="AlphaFoldDB" id="A0A7T6ZEX7"/>
<evidence type="ECO:0000313" key="2">
    <source>
        <dbReference type="Proteomes" id="UP000595349"/>
    </source>
</evidence>
<dbReference type="InterPro" id="IPR036291">
    <property type="entry name" value="NAD(P)-bd_dom_sf"/>
</dbReference>
<keyword evidence="2" id="KW-1185">Reference proteome</keyword>
<dbReference type="Pfam" id="PF13561">
    <property type="entry name" value="adh_short_C2"/>
    <property type="match status" value="1"/>
</dbReference>
<dbReference type="InterPro" id="IPR002347">
    <property type="entry name" value="SDR_fam"/>
</dbReference>
<gene>
    <name evidence="1" type="ORF">HUG20_03195</name>
</gene>